<gene>
    <name evidence="4" type="ORF">SAMN05216283_109103</name>
</gene>
<dbReference type="Proteomes" id="UP000198964">
    <property type="component" value="Unassembled WGS sequence"/>
</dbReference>
<dbReference type="RefSeq" id="WP_093920788.1">
    <property type="nucleotide sequence ID" value="NZ_FONW01000009.1"/>
</dbReference>
<feature type="domain" description="FecR protein" evidence="2">
    <location>
        <begin position="121"/>
        <end position="210"/>
    </location>
</feature>
<keyword evidence="1" id="KW-0472">Membrane</keyword>
<keyword evidence="1" id="KW-1133">Transmembrane helix</keyword>
<dbReference type="InterPro" id="IPR012373">
    <property type="entry name" value="Ferrdict_sens_TM"/>
</dbReference>
<keyword evidence="5" id="KW-1185">Reference proteome</keyword>
<dbReference type="Gene3D" id="2.60.120.1440">
    <property type="match status" value="1"/>
</dbReference>
<dbReference type="Pfam" id="PF04773">
    <property type="entry name" value="FecR"/>
    <property type="match status" value="1"/>
</dbReference>
<keyword evidence="1" id="KW-0812">Transmembrane</keyword>
<dbReference type="STRING" id="655355.SAMN05216283_109103"/>
<dbReference type="Pfam" id="PF16344">
    <property type="entry name" value="FecR_C"/>
    <property type="match status" value="1"/>
</dbReference>
<sequence length="330" mass="38181">MSEDLLLHILTGEASDEEKEVFYKQLEQDKKQEELFMELKSLWLRTSIKNTKIDEDAEFNEIWWKVKKGRKKVLNTTLKVAFRYAAILIVVIGLSGAVGYFISQGNLENKYSQTQQFMATKGSVSVIELADGTKIWLNSDSKLSFRENHKKKERQATLIGEAYFQIAHREDFPFIVKTGKLIVRDLGTTFNIKAYPEDNFIETSLVEGEADILSNEGSRILSLTPGESALYLKEEKRMELRSLSSHVLSAWRDGKFVIRDERLEDIFNELSRWYGVEFKFENEALRDYRFTGNIKKTTTAQHVLKVLKAATDFDYKIIENVEKADVIILY</sequence>
<dbReference type="Gene3D" id="3.55.50.30">
    <property type="match status" value="1"/>
</dbReference>
<feature type="transmembrane region" description="Helical" evidence="1">
    <location>
        <begin position="80"/>
        <end position="102"/>
    </location>
</feature>
<feature type="domain" description="Protein FecR C-terminal" evidence="3">
    <location>
        <begin position="255"/>
        <end position="320"/>
    </location>
</feature>
<evidence type="ECO:0000259" key="3">
    <source>
        <dbReference type="Pfam" id="PF16344"/>
    </source>
</evidence>
<accession>A0A1I2JN76</accession>
<dbReference type="PANTHER" id="PTHR30273:SF2">
    <property type="entry name" value="PROTEIN FECR"/>
    <property type="match status" value="1"/>
</dbReference>
<evidence type="ECO:0000313" key="4">
    <source>
        <dbReference type="EMBL" id="SFF56272.1"/>
    </source>
</evidence>
<name>A0A1I2JN76_9BACT</name>
<dbReference type="InterPro" id="IPR032508">
    <property type="entry name" value="FecR_C"/>
</dbReference>
<reference evidence="4 5" key="1">
    <citation type="submission" date="2016-10" db="EMBL/GenBank/DDBJ databases">
        <authorList>
            <person name="de Groot N.N."/>
        </authorList>
    </citation>
    <scope>NUCLEOTIDE SEQUENCE [LARGE SCALE GENOMIC DNA]</scope>
    <source>
        <strain evidence="4 5">CGMCC 1.9156</strain>
    </source>
</reference>
<evidence type="ECO:0000313" key="5">
    <source>
        <dbReference type="Proteomes" id="UP000198964"/>
    </source>
</evidence>
<dbReference type="AlphaFoldDB" id="A0A1I2JN76"/>
<dbReference type="PIRSF" id="PIRSF018266">
    <property type="entry name" value="FecR"/>
    <property type="match status" value="1"/>
</dbReference>
<evidence type="ECO:0000256" key="1">
    <source>
        <dbReference type="SAM" id="Phobius"/>
    </source>
</evidence>
<dbReference type="PANTHER" id="PTHR30273">
    <property type="entry name" value="PERIPLASMIC SIGNAL SENSOR AND SIGMA FACTOR ACTIVATOR FECR-RELATED"/>
    <property type="match status" value="1"/>
</dbReference>
<proteinExistence type="predicted"/>
<evidence type="ECO:0000259" key="2">
    <source>
        <dbReference type="Pfam" id="PF04773"/>
    </source>
</evidence>
<dbReference type="EMBL" id="FONW01000009">
    <property type="protein sequence ID" value="SFF56272.1"/>
    <property type="molecule type" value="Genomic_DNA"/>
</dbReference>
<organism evidence="4 5">
    <name type="scientific">Sunxiuqinia elliptica</name>
    <dbReference type="NCBI Taxonomy" id="655355"/>
    <lineage>
        <taxon>Bacteria</taxon>
        <taxon>Pseudomonadati</taxon>
        <taxon>Bacteroidota</taxon>
        <taxon>Bacteroidia</taxon>
        <taxon>Marinilabiliales</taxon>
        <taxon>Prolixibacteraceae</taxon>
        <taxon>Sunxiuqinia</taxon>
    </lineage>
</organism>
<dbReference type="GO" id="GO:0016989">
    <property type="term" value="F:sigma factor antagonist activity"/>
    <property type="evidence" value="ECO:0007669"/>
    <property type="project" value="TreeGrafter"/>
</dbReference>
<dbReference type="InterPro" id="IPR006860">
    <property type="entry name" value="FecR"/>
</dbReference>
<protein>
    <submittedName>
        <fullName evidence="4">FecR family protein</fullName>
    </submittedName>
</protein>